<protein>
    <recommendedName>
        <fullName evidence="3 8">L-lactate dehydrogenase</fullName>
        <shortName evidence="8">L-LDH</shortName>
        <ecNumber evidence="3 8">1.1.1.27</ecNumber>
    </recommendedName>
</protein>
<evidence type="ECO:0000256" key="8">
    <source>
        <dbReference type="HAMAP-Rule" id="MF_00488"/>
    </source>
</evidence>
<keyword evidence="4 8" id="KW-0021">Allosteric enzyme</keyword>
<dbReference type="PRINTS" id="PR00086">
    <property type="entry name" value="LLDHDRGNASE"/>
</dbReference>
<dbReference type="GO" id="GO:0004459">
    <property type="term" value="F:L-lactate dehydrogenase (NAD+) activity"/>
    <property type="evidence" value="ECO:0007669"/>
    <property type="project" value="UniProtKB-EC"/>
</dbReference>
<dbReference type="NCBIfam" id="NF000824">
    <property type="entry name" value="PRK00066.1"/>
    <property type="match status" value="1"/>
</dbReference>
<keyword evidence="5 8" id="KW-0560">Oxidoreductase</keyword>
<dbReference type="SUPFAM" id="SSF56327">
    <property type="entry name" value="LDH C-terminal domain-like"/>
    <property type="match status" value="1"/>
</dbReference>
<dbReference type="PANTHER" id="PTHR43128:SF16">
    <property type="entry name" value="L-LACTATE DEHYDROGENASE"/>
    <property type="match status" value="1"/>
</dbReference>
<feature type="binding site" evidence="8">
    <location>
        <begin position="83"/>
        <end position="84"/>
    </location>
    <ligand>
        <name>NAD(+)</name>
        <dbReference type="ChEBI" id="CHEBI:57540"/>
    </ligand>
</feature>
<evidence type="ECO:0000259" key="9">
    <source>
        <dbReference type="Pfam" id="PF00056"/>
    </source>
</evidence>
<feature type="binding site" evidence="8">
    <location>
        <position position="69"/>
    </location>
    <ligand>
        <name>NAD(+)</name>
        <dbReference type="ChEBI" id="CHEBI:57540"/>
    </ligand>
</feature>
<dbReference type="InterPro" id="IPR018177">
    <property type="entry name" value="L-lactate_DH_AS"/>
</dbReference>
<keyword evidence="8" id="KW-0597">Phosphoprotein</keyword>
<dbReference type="PANTHER" id="PTHR43128">
    <property type="entry name" value="L-2-HYDROXYCARBOXYLATE DEHYDROGENASE (NAD(P)(+))"/>
    <property type="match status" value="1"/>
</dbReference>
<feature type="binding site" evidence="8">
    <location>
        <position position="157"/>
    </location>
    <ligand>
        <name>beta-D-fructose 1,6-bisphosphate</name>
        <dbReference type="ChEBI" id="CHEBI:32966"/>
        <note>allosteric activator</note>
    </ligand>
</feature>
<feature type="binding site" evidence="8">
    <location>
        <position position="38"/>
    </location>
    <ligand>
        <name>NAD(+)</name>
        <dbReference type="ChEBI" id="CHEBI:57540"/>
    </ligand>
</feature>
<dbReference type="EC" id="1.1.1.27" evidence="3 8"/>
<comment type="catalytic activity">
    <reaction evidence="7 8">
        <text>(S)-lactate + NAD(+) = pyruvate + NADH + H(+)</text>
        <dbReference type="Rhea" id="RHEA:23444"/>
        <dbReference type="ChEBI" id="CHEBI:15361"/>
        <dbReference type="ChEBI" id="CHEBI:15378"/>
        <dbReference type="ChEBI" id="CHEBI:16651"/>
        <dbReference type="ChEBI" id="CHEBI:57540"/>
        <dbReference type="ChEBI" id="CHEBI:57945"/>
        <dbReference type="EC" id="1.1.1.27"/>
    </reaction>
</comment>
<gene>
    <name evidence="8" type="primary">ldh</name>
    <name evidence="11" type="ORF">ERJ70_18500</name>
</gene>
<feature type="binding site" evidence="8">
    <location>
        <begin position="152"/>
        <end position="155"/>
    </location>
    <ligand>
        <name>substrate</name>
    </ligand>
</feature>
<dbReference type="InterPro" id="IPR001236">
    <property type="entry name" value="Lactate/malate_DH_N"/>
</dbReference>
<comment type="subunit">
    <text evidence="8">Homotetramer.</text>
</comment>
<dbReference type="NCBIfam" id="NF004863">
    <property type="entry name" value="PRK06223.1"/>
    <property type="match status" value="1"/>
</dbReference>
<dbReference type="InterPro" id="IPR011304">
    <property type="entry name" value="L-lactate_DH"/>
</dbReference>
<evidence type="ECO:0000313" key="12">
    <source>
        <dbReference type="Proteomes" id="UP000665043"/>
    </source>
</evidence>
<feature type="binding site" evidence="8">
    <location>
        <position position="43"/>
    </location>
    <ligand>
        <name>NAD(+)</name>
        <dbReference type="ChEBI" id="CHEBI:57540"/>
    </ligand>
</feature>
<reference evidence="11 12" key="1">
    <citation type="submission" date="2019-12" db="EMBL/GenBank/DDBJ databases">
        <title>The whole genome sequencing of a strain isolated from a Mars analog, Dalangtan Playa.</title>
        <authorList>
            <person name="Huang T."/>
        </authorList>
    </citation>
    <scope>NUCLEOTIDE SEQUENCE [LARGE SCALE GENOMIC DNA]</scope>
    <source>
        <strain evidence="11 12">DP4-553-S</strain>
    </source>
</reference>
<feature type="binding site" evidence="8">
    <location>
        <begin position="124"/>
        <end position="127"/>
    </location>
    <ligand>
        <name>substrate</name>
    </ligand>
</feature>
<dbReference type="HAMAP" id="MF_00488">
    <property type="entry name" value="Lactate_dehydrog"/>
    <property type="match status" value="1"/>
</dbReference>
<evidence type="ECO:0000259" key="10">
    <source>
        <dbReference type="Pfam" id="PF02866"/>
    </source>
</evidence>
<dbReference type="Gene3D" id="3.40.50.720">
    <property type="entry name" value="NAD(P)-binding Rossmann-like Domain"/>
    <property type="match status" value="1"/>
</dbReference>
<evidence type="ECO:0000256" key="1">
    <source>
        <dbReference type="ARBA" id="ARBA00004843"/>
    </source>
</evidence>
<organism evidence="11 12">
    <name type="scientific">Sediminibacillus dalangtanensis</name>
    <dbReference type="NCBI Taxonomy" id="2729421"/>
    <lineage>
        <taxon>Bacteria</taxon>
        <taxon>Bacillati</taxon>
        <taxon>Bacillota</taxon>
        <taxon>Bacilli</taxon>
        <taxon>Bacillales</taxon>
        <taxon>Bacillaceae</taxon>
        <taxon>Sediminibacillus</taxon>
    </lineage>
</organism>
<feature type="modified residue" description="Phosphotyrosine" evidence="8">
    <location>
        <position position="218"/>
    </location>
</feature>
<evidence type="ECO:0000256" key="5">
    <source>
        <dbReference type="ARBA" id="ARBA00023002"/>
    </source>
</evidence>
<feature type="domain" description="Lactate/malate dehydrogenase N-terminal" evidence="9">
    <location>
        <begin position="8"/>
        <end position="146"/>
    </location>
</feature>
<dbReference type="Pfam" id="PF00056">
    <property type="entry name" value="Ldh_1_N"/>
    <property type="match status" value="1"/>
</dbReference>
<dbReference type="Pfam" id="PF02866">
    <property type="entry name" value="Ldh_1_C"/>
    <property type="match status" value="1"/>
</dbReference>
<dbReference type="NCBIfam" id="TIGR01771">
    <property type="entry name" value="L-LDH-NAD"/>
    <property type="match status" value="1"/>
</dbReference>
<feature type="binding site" evidence="8">
    <location>
        <position position="147"/>
    </location>
    <ligand>
        <name>NAD(+)</name>
        <dbReference type="ChEBI" id="CHEBI:57540"/>
    </ligand>
</feature>
<feature type="binding site" evidence="8">
    <location>
        <position position="105"/>
    </location>
    <ligand>
        <name>NAD(+)</name>
        <dbReference type="ChEBI" id="CHEBI:57540"/>
    </ligand>
</feature>
<comment type="activity regulation">
    <text evidence="8">Allosterically activated by fructose 1,6-bisphosphate (FBP).</text>
</comment>
<comment type="pathway">
    <text evidence="1 8">Fermentation; pyruvate fermentation to lactate; (S)-lactate from pyruvate: step 1/1.</text>
</comment>
<evidence type="ECO:0000256" key="2">
    <source>
        <dbReference type="ARBA" id="ARBA00006054"/>
    </source>
</evidence>
<evidence type="ECO:0000256" key="6">
    <source>
        <dbReference type="ARBA" id="ARBA00023027"/>
    </source>
</evidence>
<dbReference type="RefSeq" id="WP_209369548.1">
    <property type="nucleotide sequence ID" value="NZ_CP046956.1"/>
</dbReference>
<keyword evidence="12" id="KW-1185">Reference proteome</keyword>
<evidence type="ECO:0000256" key="3">
    <source>
        <dbReference type="ARBA" id="ARBA00012967"/>
    </source>
</evidence>
<feature type="binding site" evidence="8">
    <location>
        <position position="17"/>
    </location>
    <ligand>
        <name>NAD(+)</name>
        <dbReference type="ChEBI" id="CHEBI:57540"/>
    </ligand>
</feature>
<dbReference type="InterPro" id="IPR015955">
    <property type="entry name" value="Lactate_DH/Glyco_Ohase_4_C"/>
</dbReference>
<dbReference type="PIRSF" id="PIRSF000102">
    <property type="entry name" value="Lac_mal_DH"/>
    <property type="match status" value="1"/>
</dbReference>
<feature type="domain" description="Lactate/malate dehydrogenase C-terminal" evidence="10">
    <location>
        <begin position="149"/>
        <end position="304"/>
    </location>
</feature>
<feature type="binding site" evidence="8">
    <location>
        <begin position="122"/>
        <end position="124"/>
    </location>
    <ligand>
        <name>NAD(+)</name>
        <dbReference type="ChEBI" id="CHEBI:57540"/>
    </ligand>
</feature>
<dbReference type="Proteomes" id="UP000665043">
    <property type="component" value="Chromosome"/>
</dbReference>
<feature type="binding site" evidence="8">
    <location>
        <position position="92"/>
    </location>
    <ligand>
        <name>substrate</name>
    </ligand>
</feature>
<feature type="binding site" evidence="8">
    <location>
        <position position="172"/>
    </location>
    <ligand>
        <name>beta-D-fructose 1,6-bisphosphate</name>
        <dbReference type="ChEBI" id="CHEBI:32966"/>
        <note>allosteric activator</note>
    </ligand>
</feature>
<keyword evidence="8" id="KW-0963">Cytoplasm</keyword>
<proteinExistence type="inferred from homology"/>
<dbReference type="EMBL" id="CP046956">
    <property type="protein sequence ID" value="QTN01635.1"/>
    <property type="molecule type" value="Genomic_DNA"/>
</dbReference>
<dbReference type="CDD" id="cd05291">
    <property type="entry name" value="HicDH_like"/>
    <property type="match status" value="1"/>
</dbReference>
<accession>A0ABX7VZJ0</accession>
<feature type="binding site" evidence="8">
    <location>
        <position position="227"/>
    </location>
    <ligand>
        <name>substrate</name>
    </ligand>
</feature>
<name>A0ABX7VZJ0_9BACI</name>
<evidence type="ECO:0000313" key="11">
    <source>
        <dbReference type="EMBL" id="QTN01635.1"/>
    </source>
</evidence>
<dbReference type="InterPro" id="IPR022383">
    <property type="entry name" value="Lactate/malate_DH_C"/>
</dbReference>
<sequence>MNLTPGSKVVLVGTGAVGSSYAYTLMNQGICDELVLVDLNEEKARGDVMDLDHGIVYAPSSMQIRFGSYQDCHDAALVVICAGAAQKPGETRLDLVTKNVKIFESIVTNVMDSGFNGIFLVATNPADILTYATRKYSGLPKERVIGSGTILDSARFRYLLGEEFETAPTSVHGYIIGEHGDSQLPVWSSANISGTPIAPKLTEERKQEISTQVREAAYKIIESKGATFYGIAMGLAKITRAILKNENVVLPVGAMLDGEFGQKDVYIGVPAVINRTGVKKVVELALDEKEQNQFDHSVKTLKDIQATIWGE</sequence>
<evidence type="ECO:0000256" key="4">
    <source>
        <dbReference type="ARBA" id="ARBA00022533"/>
    </source>
</evidence>
<feature type="binding site" evidence="8">
    <location>
        <position position="86"/>
    </location>
    <ligand>
        <name>substrate</name>
    </ligand>
</feature>
<dbReference type="SUPFAM" id="SSF51735">
    <property type="entry name" value="NAD(P)-binding Rossmann-fold domains"/>
    <property type="match status" value="1"/>
</dbReference>
<dbReference type="InterPro" id="IPR001557">
    <property type="entry name" value="L-lactate/malate_DH"/>
</dbReference>
<comment type="subcellular location">
    <subcellularLocation>
        <location evidence="8">Cytoplasm</location>
    </subcellularLocation>
</comment>
<keyword evidence="6 8" id="KW-0520">NAD</keyword>
<comment type="function">
    <text evidence="8">Catalyzes the conversion of lactate to pyruvate.</text>
</comment>
<dbReference type="InterPro" id="IPR036291">
    <property type="entry name" value="NAD(P)-bd_dom_sf"/>
</dbReference>
<comment type="similarity">
    <text evidence="2 8">Belongs to the LDH/MDH superfamily. LDH family.</text>
</comment>
<evidence type="ECO:0000256" key="7">
    <source>
        <dbReference type="ARBA" id="ARBA00049258"/>
    </source>
</evidence>
<dbReference type="Gene3D" id="3.90.110.10">
    <property type="entry name" value="Lactate dehydrogenase/glycoside hydrolase, family 4, C-terminal"/>
    <property type="match status" value="1"/>
</dbReference>
<dbReference type="PROSITE" id="PS00064">
    <property type="entry name" value="L_LDH"/>
    <property type="match status" value="1"/>
</dbReference>
<feature type="active site" description="Proton acceptor" evidence="8">
    <location>
        <position position="179"/>
    </location>
</feature>